<dbReference type="RefSeq" id="WP_241297348.1">
    <property type="nucleotide sequence ID" value="NZ_JAKZGR010000019.1"/>
</dbReference>
<dbReference type="Gene3D" id="2.20.110.10">
    <property type="entry name" value="Histone H3 K4-specific methyltransferase SET7/9 N-terminal domain"/>
    <property type="match status" value="1"/>
</dbReference>
<evidence type="ECO:0000313" key="2">
    <source>
        <dbReference type="Proteomes" id="UP001595766"/>
    </source>
</evidence>
<comment type="caution">
    <text evidence="1">The sequence shown here is derived from an EMBL/GenBank/DDBJ whole genome shotgun (WGS) entry which is preliminary data.</text>
</comment>
<dbReference type="PROSITE" id="PS51257">
    <property type="entry name" value="PROKAR_LIPOPROTEIN"/>
    <property type="match status" value="1"/>
</dbReference>
<name>A0ABV8EQS1_9BACT</name>
<dbReference type="SUPFAM" id="SSF82185">
    <property type="entry name" value="Histone H3 K4-specific methyltransferase SET7/9 N-terminal domain"/>
    <property type="match status" value="1"/>
</dbReference>
<gene>
    <name evidence="1" type="ORF">ACFOUP_16210</name>
</gene>
<sequence length="141" mass="16524">MKHLNYYFLTIWLTFIGCQEKSERIESSFLQIEINEEGLLEKIGKTVDGVKEGEWRIFIHGKLYSIQNYKNGLLHGKETNFEPSGKKLEEGQWELGLRVGIWYFYDDGILVSVTEYENDSGKIIYHNPKFKYTDEIPPPPN</sequence>
<keyword evidence="2" id="KW-1185">Reference proteome</keyword>
<accession>A0ABV8EQS1</accession>
<organism evidence="1 2">
    <name type="scientific">Belliella kenyensis</name>
    <dbReference type="NCBI Taxonomy" id="1472724"/>
    <lineage>
        <taxon>Bacteria</taxon>
        <taxon>Pseudomonadati</taxon>
        <taxon>Bacteroidota</taxon>
        <taxon>Cytophagia</taxon>
        <taxon>Cytophagales</taxon>
        <taxon>Cyclobacteriaceae</taxon>
        <taxon>Belliella</taxon>
    </lineage>
</organism>
<proteinExistence type="predicted"/>
<evidence type="ECO:0000313" key="1">
    <source>
        <dbReference type="EMBL" id="MFC3977929.1"/>
    </source>
</evidence>
<dbReference type="EMBL" id="JBHSAV010000084">
    <property type="protein sequence ID" value="MFC3977929.1"/>
    <property type="molecule type" value="Genomic_DNA"/>
</dbReference>
<dbReference type="Proteomes" id="UP001595766">
    <property type="component" value="Unassembled WGS sequence"/>
</dbReference>
<reference evidence="2" key="1">
    <citation type="journal article" date="2019" name="Int. J. Syst. Evol. Microbiol.">
        <title>The Global Catalogue of Microorganisms (GCM) 10K type strain sequencing project: providing services to taxonomists for standard genome sequencing and annotation.</title>
        <authorList>
            <consortium name="The Broad Institute Genomics Platform"/>
            <consortium name="The Broad Institute Genome Sequencing Center for Infectious Disease"/>
            <person name="Wu L."/>
            <person name="Ma J."/>
        </authorList>
    </citation>
    <scope>NUCLEOTIDE SEQUENCE [LARGE SCALE GENOMIC DNA]</scope>
    <source>
        <strain evidence="2">CECT 8551</strain>
    </source>
</reference>
<protein>
    <submittedName>
        <fullName evidence="1">Toxin-antitoxin system YwqK family antitoxin</fullName>
    </submittedName>
</protein>